<evidence type="ECO:0000313" key="2">
    <source>
        <dbReference type="EMBL" id="PMD54992.1"/>
    </source>
</evidence>
<dbReference type="AlphaFoldDB" id="A0A2J6SW45"/>
<organism evidence="2 3">
    <name type="scientific">Hyaloscypha bicolor E</name>
    <dbReference type="NCBI Taxonomy" id="1095630"/>
    <lineage>
        <taxon>Eukaryota</taxon>
        <taxon>Fungi</taxon>
        <taxon>Dikarya</taxon>
        <taxon>Ascomycota</taxon>
        <taxon>Pezizomycotina</taxon>
        <taxon>Leotiomycetes</taxon>
        <taxon>Helotiales</taxon>
        <taxon>Hyaloscyphaceae</taxon>
        <taxon>Hyaloscypha</taxon>
        <taxon>Hyaloscypha bicolor</taxon>
    </lineage>
</organism>
<dbReference type="Proteomes" id="UP000235371">
    <property type="component" value="Unassembled WGS sequence"/>
</dbReference>
<reference evidence="2 3" key="1">
    <citation type="submission" date="2016-04" db="EMBL/GenBank/DDBJ databases">
        <title>A degradative enzymes factory behind the ericoid mycorrhizal symbiosis.</title>
        <authorList>
            <consortium name="DOE Joint Genome Institute"/>
            <person name="Martino E."/>
            <person name="Morin E."/>
            <person name="Grelet G."/>
            <person name="Kuo A."/>
            <person name="Kohler A."/>
            <person name="Daghino S."/>
            <person name="Barry K."/>
            <person name="Choi C."/>
            <person name="Cichocki N."/>
            <person name="Clum A."/>
            <person name="Copeland A."/>
            <person name="Hainaut M."/>
            <person name="Haridas S."/>
            <person name="Labutti K."/>
            <person name="Lindquist E."/>
            <person name="Lipzen A."/>
            <person name="Khouja H.-R."/>
            <person name="Murat C."/>
            <person name="Ohm R."/>
            <person name="Olson A."/>
            <person name="Spatafora J."/>
            <person name="Veneault-Fourrey C."/>
            <person name="Henrissat B."/>
            <person name="Grigoriev I."/>
            <person name="Martin F."/>
            <person name="Perotto S."/>
        </authorList>
    </citation>
    <scope>NUCLEOTIDE SEQUENCE [LARGE SCALE GENOMIC DNA]</scope>
    <source>
        <strain evidence="2 3">E</strain>
    </source>
</reference>
<gene>
    <name evidence="2" type="ORF">K444DRAFT_94697</name>
</gene>
<keyword evidence="3" id="KW-1185">Reference proteome</keyword>
<evidence type="ECO:0000313" key="3">
    <source>
        <dbReference type="Proteomes" id="UP000235371"/>
    </source>
</evidence>
<proteinExistence type="predicted"/>
<dbReference type="EMBL" id="KZ613856">
    <property type="protein sequence ID" value="PMD54992.1"/>
    <property type="molecule type" value="Genomic_DNA"/>
</dbReference>
<protein>
    <submittedName>
        <fullName evidence="2">Uncharacterized protein</fullName>
    </submittedName>
</protein>
<dbReference type="RefSeq" id="XP_024731896.1">
    <property type="nucleotide sequence ID" value="XM_024888826.1"/>
</dbReference>
<accession>A0A2J6SW45</accession>
<dbReference type="InParanoid" id="A0A2J6SW45"/>
<dbReference type="OrthoDB" id="3538875at2759"/>
<sequence>MDQADSQRGSPPILFDQPSHGSQDDSSHLPWSNKISSQINTDILGQSDFVNDQVGSHASIDNALQTNGLFTPPQSNCIGHFSNNLQLQQSLNAAASADCRHTSNDQETFLTFLKDGLRINKLTTLSPPRQPSYLEDSLGHTLSEQSANAAAFSQGSYPVNNQHSSITDHGNAFLGFVDVVQQTSGLAPARPRPSHLEDFLNYTLSEQSAHTAAYSQCSYPASDPQTTLIGFDNTVQPSLAYSNYLGNFPNYTLEQSASVAANSQCSYPASNLQTTLTGFDNTVQPSSAYSNYLGNFPNYILEQSASVAANSQCSYPANDPQTILTDPDNTFQPSPSFDSTRPGNLPSHTLFAEFNDATAYSQILYPANNLQATLADLGNVHQTSPRS</sequence>
<name>A0A2J6SW45_9HELO</name>
<dbReference type="GeneID" id="36596902"/>
<evidence type="ECO:0000256" key="1">
    <source>
        <dbReference type="SAM" id="MobiDB-lite"/>
    </source>
</evidence>
<feature type="region of interest" description="Disordered" evidence="1">
    <location>
        <begin position="1"/>
        <end position="32"/>
    </location>
</feature>